<reference evidence="2 3" key="1">
    <citation type="submission" date="2019-06" db="EMBL/GenBank/DDBJ databases">
        <title>Genome sequence of Ureibacillus terrenus.</title>
        <authorList>
            <person name="Maclea K.S."/>
            <person name="Simoes M."/>
        </authorList>
    </citation>
    <scope>NUCLEOTIDE SEQUENCE [LARGE SCALE GENOMIC DNA]</scope>
    <source>
        <strain evidence="2 3">ATCC BAA-384</strain>
    </source>
</reference>
<evidence type="ECO:0000256" key="1">
    <source>
        <dbReference type="SAM" id="Phobius"/>
    </source>
</evidence>
<comment type="caution">
    <text evidence="2">The sequence shown here is derived from an EMBL/GenBank/DDBJ whole genome shotgun (WGS) entry which is preliminary data.</text>
</comment>
<proteinExistence type="predicted"/>
<keyword evidence="1" id="KW-0812">Transmembrane</keyword>
<protein>
    <submittedName>
        <fullName evidence="2">Uncharacterized protein</fullName>
    </submittedName>
</protein>
<evidence type="ECO:0000313" key="2">
    <source>
        <dbReference type="EMBL" id="TQE92463.1"/>
    </source>
</evidence>
<gene>
    <name evidence="2" type="ORF">FKZ59_01775</name>
</gene>
<keyword evidence="1" id="KW-0472">Membrane</keyword>
<keyword evidence="3" id="KW-1185">Reference proteome</keyword>
<dbReference type="EMBL" id="VIGD01000001">
    <property type="protein sequence ID" value="TQE92463.1"/>
    <property type="molecule type" value="Genomic_DNA"/>
</dbReference>
<accession>A0A540V8I9</accession>
<organism evidence="2 3">
    <name type="scientific">Ureibacillus terrenus</name>
    <dbReference type="NCBI Taxonomy" id="118246"/>
    <lineage>
        <taxon>Bacteria</taxon>
        <taxon>Bacillati</taxon>
        <taxon>Bacillota</taxon>
        <taxon>Bacilli</taxon>
        <taxon>Bacillales</taxon>
        <taxon>Caryophanaceae</taxon>
        <taxon>Ureibacillus</taxon>
    </lineage>
</organism>
<dbReference type="Proteomes" id="UP000315753">
    <property type="component" value="Unassembled WGS sequence"/>
</dbReference>
<dbReference type="RefSeq" id="WP_141601015.1">
    <property type="nucleotide sequence ID" value="NZ_VIGD01000001.1"/>
</dbReference>
<name>A0A540V8I9_9BACL</name>
<keyword evidence="1" id="KW-1133">Transmembrane helix</keyword>
<dbReference type="AlphaFoldDB" id="A0A540V8I9"/>
<feature type="transmembrane region" description="Helical" evidence="1">
    <location>
        <begin position="12"/>
        <end position="34"/>
    </location>
</feature>
<dbReference type="OrthoDB" id="2730934at2"/>
<evidence type="ECO:0000313" key="3">
    <source>
        <dbReference type="Proteomes" id="UP000315753"/>
    </source>
</evidence>
<sequence length="728" mass="81614">MRYVKSQKGNVFLLAILVLVIGSVISLTLIGMSINGTARNEHREDLTQAKKNAESGIEHLTASMQKKLKENLPAPGINTSSSLANFKKDFIDNLELHRCPPENKIHIEKPEKNYIHNEDGNTHYSTCINYDENEINQLLNQNHFYVPITIQSIGYADGEEKTITAKAKFGATYKNYPSFLDFAVATHPGTNGNGDSDKRSENLILNGGIQIKGNVFTNGNIVLSNRGYVPVPESDYKDNPWKLSTYPEISGVLYNNSDKSLFKMNQFEVGNSCKRPEAATNILAILSGALGTVLDSVINVLGYILLGTFDAPSKYLTYYDLEYYNYDNQLSNCFTKLPISDISSYLLKKDNLKLQKTGLELEPVQIAGANSFIEHGKQNIKSIVENNGTTFTNAISFYAKGKKEGNYKIENASILINNSTYKGTYYIRTPEKLDFPAVYTSSTSYLTDLLNNLVSSLNLGNLLKELGIKDLLSLLTGSNKQNKGLEGQFYIEHAANQDKLLTELLKKLELLSSGKPDEKRLLDFLINNRGLIPQGKAFNLDPGLMDNSNFTLNGVYFMKGDVKIYDTNITGDAILFVDGSVEILRSKLNHKNNHKLLIFATGDIIYKFDSQTDRDMINDNKPVEVNAYLYSNRTVEFHGTLKNIHVKGGIAGNQVILTGIRGEVNKKLIGLPYLWDLKNTTNENASPRLIVEHDPDLWKTFKELTNQYSSMPDYYEFFLEPLKITSRK</sequence>